<accession>A0A1H6DC75</accession>
<keyword evidence="1" id="KW-0472">Membrane</keyword>
<dbReference type="Pfam" id="PF07331">
    <property type="entry name" value="TctB"/>
    <property type="match status" value="1"/>
</dbReference>
<feature type="domain" description="DUF1468" evidence="2">
    <location>
        <begin position="8"/>
        <end position="140"/>
    </location>
</feature>
<evidence type="ECO:0000259" key="2">
    <source>
        <dbReference type="Pfam" id="PF07331"/>
    </source>
</evidence>
<name>A0A1H6DC75_9GAMM</name>
<dbReference type="OrthoDB" id="7025534at2"/>
<feature type="transmembrane region" description="Helical" evidence="1">
    <location>
        <begin position="121"/>
        <end position="144"/>
    </location>
</feature>
<feature type="transmembrane region" description="Helical" evidence="1">
    <location>
        <begin position="70"/>
        <end position="87"/>
    </location>
</feature>
<dbReference type="AlphaFoldDB" id="A0A1H6DC75"/>
<reference evidence="3 4" key="1">
    <citation type="submission" date="2016-10" db="EMBL/GenBank/DDBJ databases">
        <authorList>
            <person name="de Groot N.N."/>
        </authorList>
    </citation>
    <scope>NUCLEOTIDE SEQUENCE [LARGE SCALE GENOMIC DNA]</scope>
    <source>
        <strain evidence="3 4">DSM 22012</strain>
    </source>
</reference>
<keyword evidence="4" id="KW-1185">Reference proteome</keyword>
<evidence type="ECO:0000313" key="3">
    <source>
        <dbReference type="EMBL" id="SEG82839.1"/>
    </source>
</evidence>
<protein>
    <submittedName>
        <fullName evidence="3">Putative tricarboxylic transport membrane protein</fullName>
    </submittedName>
</protein>
<organism evidence="3 4">
    <name type="scientific">Marinobacterium lutimaris</name>
    <dbReference type="NCBI Taxonomy" id="568106"/>
    <lineage>
        <taxon>Bacteria</taxon>
        <taxon>Pseudomonadati</taxon>
        <taxon>Pseudomonadota</taxon>
        <taxon>Gammaproteobacteria</taxon>
        <taxon>Oceanospirillales</taxon>
        <taxon>Oceanospirillaceae</taxon>
        <taxon>Marinobacterium</taxon>
    </lineage>
</organism>
<keyword evidence="1" id="KW-1133">Transmembrane helix</keyword>
<keyword evidence="1" id="KW-0812">Transmembrane</keyword>
<dbReference type="InterPro" id="IPR009936">
    <property type="entry name" value="DUF1468"/>
</dbReference>
<evidence type="ECO:0000256" key="1">
    <source>
        <dbReference type="SAM" id="Phobius"/>
    </source>
</evidence>
<dbReference type="RefSeq" id="WP_104005223.1">
    <property type="nucleotide sequence ID" value="NZ_FNVQ01000005.1"/>
</dbReference>
<dbReference type="EMBL" id="FNVQ01000005">
    <property type="protein sequence ID" value="SEG82839.1"/>
    <property type="molecule type" value="Genomic_DNA"/>
</dbReference>
<evidence type="ECO:0000313" key="4">
    <source>
        <dbReference type="Proteomes" id="UP000236745"/>
    </source>
</evidence>
<proteinExistence type="predicted"/>
<sequence>MSGAADRVLSILLLGLAAFIAVQASQLDVPFSYDPVGPKAFPMLLSGILALLSVILFFRPGQGGKWPRGALLLRLLGVLVLLGLYAWFFTLAGYLITTAITVAVLAWLFNSGPAKAVISGVLLSIGSYLLFTFALGITLPWGAWLTSLA</sequence>
<gene>
    <name evidence="3" type="ORF">SAMN05444390_105412</name>
</gene>
<feature type="transmembrane region" description="Helical" evidence="1">
    <location>
        <begin position="93"/>
        <end position="109"/>
    </location>
</feature>
<dbReference type="Proteomes" id="UP000236745">
    <property type="component" value="Unassembled WGS sequence"/>
</dbReference>
<feature type="transmembrane region" description="Helical" evidence="1">
    <location>
        <begin position="40"/>
        <end position="58"/>
    </location>
</feature>